<keyword evidence="3" id="KW-1185">Reference proteome</keyword>
<sequence length="140" mass="14348">MKAIKQTMVSLGIVAACLVGAATFTGSTTTAQPATAKSAKVVKSVPATKTTSSSASTTPVKATVTAASQSNPAVATPNVYQDFVDHSGVKVAPQDQLIAAKNDDGTIQVDVRNNDGDPNVAHLVGTYTYDPATQQVTKQQ</sequence>
<feature type="signal peptide" evidence="1">
    <location>
        <begin position="1"/>
        <end position="21"/>
    </location>
</feature>
<name>A0A0R1UZQ7_9LACO</name>
<evidence type="ECO:0000313" key="3">
    <source>
        <dbReference type="Proteomes" id="UP000051084"/>
    </source>
</evidence>
<protein>
    <submittedName>
        <fullName evidence="2">Uncharacterized protein</fullName>
    </submittedName>
</protein>
<dbReference type="AlphaFoldDB" id="A0A0R1UZQ7"/>
<keyword evidence="1" id="KW-0732">Signal</keyword>
<dbReference type="PATRIC" id="fig|1423742.4.peg.944"/>
<dbReference type="Proteomes" id="UP000051084">
    <property type="component" value="Unassembled WGS sequence"/>
</dbReference>
<dbReference type="STRING" id="417373.GCA_001570685_01304"/>
<gene>
    <name evidence="2" type="ORF">FC21_GL000908</name>
</gene>
<comment type="caution">
    <text evidence="2">The sequence shown here is derived from an EMBL/GenBank/DDBJ whole genome shotgun (WGS) entry which is preliminary data.</text>
</comment>
<organism evidence="2 3">
    <name type="scientific">Limosilactobacillus equigenerosi DSM 18793 = JCM 14505</name>
    <dbReference type="NCBI Taxonomy" id="1423742"/>
    <lineage>
        <taxon>Bacteria</taxon>
        <taxon>Bacillati</taxon>
        <taxon>Bacillota</taxon>
        <taxon>Bacilli</taxon>
        <taxon>Lactobacillales</taxon>
        <taxon>Lactobacillaceae</taxon>
        <taxon>Limosilactobacillus</taxon>
    </lineage>
</organism>
<evidence type="ECO:0000256" key="1">
    <source>
        <dbReference type="SAM" id="SignalP"/>
    </source>
</evidence>
<dbReference type="OrthoDB" id="2330019at2"/>
<evidence type="ECO:0000313" key="2">
    <source>
        <dbReference type="EMBL" id="KRL96536.1"/>
    </source>
</evidence>
<dbReference type="RefSeq" id="WP_054653492.1">
    <property type="nucleotide sequence ID" value="NZ_AZGC01000003.1"/>
</dbReference>
<dbReference type="PROSITE" id="PS51257">
    <property type="entry name" value="PROKAR_LIPOPROTEIN"/>
    <property type="match status" value="1"/>
</dbReference>
<proteinExistence type="predicted"/>
<dbReference type="EMBL" id="AZGC01000003">
    <property type="protein sequence ID" value="KRL96536.1"/>
    <property type="molecule type" value="Genomic_DNA"/>
</dbReference>
<accession>A0A0R1UZQ7</accession>
<feature type="chain" id="PRO_5038879026" evidence="1">
    <location>
        <begin position="22"/>
        <end position="140"/>
    </location>
</feature>
<reference evidence="2 3" key="1">
    <citation type="journal article" date="2015" name="Genome Announc.">
        <title>Expanding the biotechnology potential of lactobacilli through comparative genomics of 213 strains and associated genera.</title>
        <authorList>
            <person name="Sun Z."/>
            <person name="Harris H.M."/>
            <person name="McCann A."/>
            <person name="Guo C."/>
            <person name="Argimon S."/>
            <person name="Zhang W."/>
            <person name="Yang X."/>
            <person name="Jeffery I.B."/>
            <person name="Cooney J.C."/>
            <person name="Kagawa T.F."/>
            <person name="Liu W."/>
            <person name="Song Y."/>
            <person name="Salvetti E."/>
            <person name="Wrobel A."/>
            <person name="Rasinkangas P."/>
            <person name="Parkhill J."/>
            <person name="Rea M.C."/>
            <person name="O'Sullivan O."/>
            <person name="Ritari J."/>
            <person name="Douillard F.P."/>
            <person name="Paul Ross R."/>
            <person name="Yang R."/>
            <person name="Briner A.E."/>
            <person name="Felis G.E."/>
            <person name="de Vos W.M."/>
            <person name="Barrangou R."/>
            <person name="Klaenhammer T.R."/>
            <person name="Caufield P.W."/>
            <person name="Cui Y."/>
            <person name="Zhang H."/>
            <person name="O'Toole P.W."/>
        </authorList>
    </citation>
    <scope>NUCLEOTIDE SEQUENCE [LARGE SCALE GENOMIC DNA]</scope>
    <source>
        <strain evidence="2 3">DSM 18793</strain>
    </source>
</reference>